<comment type="caution">
    <text evidence="1">The sequence shown here is derived from an EMBL/GenBank/DDBJ whole genome shotgun (WGS) entry which is preliminary data.</text>
</comment>
<organism evidence="1 2">
    <name type="scientific">Roseiarcus fermentans</name>
    <dbReference type="NCBI Taxonomy" id="1473586"/>
    <lineage>
        <taxon>Bacteria</taxon>
        <taxon>Pseudomonadati</taxon>
        <taxon>Pseudomonadota</taxon>
        <taxon>Alphaproteobacteria</taxon>
        <taxon>Hyphomicrobiales</taxon>
        <taxon>Roseiarcaceae</taxon>
        <taxon>Roseiarcus</taxon>
    </lineage>
</organism>
<accession>A0A366FCD6</accession>
<dbReference type="OrthoDB" id="8910986at2"/>
<protein>
    <submittedName>
        <fullName evidence="1">Uncharacterized protein</fullName>
    </submittedName>
</protein>
<name>A0A366FCD6_9HYPH</name>
<dbReference type="Proteomes" id="UP000253529">
    <property type="component" value="Unassembled WGS sequence"/>
</dbReference>
<reference evidence="1 2" key="1">
    <citation type="submission" date="2018-06" db="EMBL/GenBank/DDBJ databases">
        <title>Genomic Encyclopedia of Type Strains, Phase IV (KMG-IV): sequencing the most valuable type-strain genomes for metagenomic binning, comparative biology and taxonomic classification.</title>
        <authorList>
            <person name="Goeker M."/>
        </authorList>
    </citation>
    <scope>NUCLEOTIDE SEQUENCE [LARGE SCALE GENOMIC DNA]</scope>
    <source>
        <strain evidence="1 2">DSM 24875</strain>
    </source>
</reference>
<dbReference type="EMBL" id="QNRK01000016">
    <property type="protein sequence ID" value="RBP11429.1"/>
    <property type="molecule type" value="Genomic_DNA"/>
</dbReference>
<gene>
    <name evidence="1" type="ORF">DFR50_116124</name>
</gene>
<evidence type="ECO:0000313" key="2">
    <source>
        <dbReference type="Proteomes" id="UP000253529"/>
    </source>
</evidence>
<dbReference type="InterPro" id="IPR045709">
    <property type="entry name" value="DUF6065"/>
</dbReference>
<keyword evidence="2" id="KW-1185">Reference proteome</keyword>
<evidence type="ECO:0000313" key="1">
    <source>
        <dbReference type="EMBL" id="RBP11429.1"/>
    </source>
</evidence>
<dbReference type="Pfam" id="PF19541">
    <property type="entry name" value="DUF6065"/>
    <property type="match status" value="1"/>
</dbReference>
<sequence length="259" mass="28801">MSDSSSEITAFRLGYRFEMRLAAAPQHRDWLNRTRSGFANRCLPMRIANQAGWVVLNDRPLRARWSGGADPSAVLVEPTGAPPHAATSHFGEGILTFLIPFLFRTAPGTSLLFRGPANMPKDAIAALEAVVETDWSVAAVSMNWKFTRADVWVEFARDEPICMVVPQDLGRLESLVPRIRNIDSEPELHKNFHLWSESCRSFNERLRNREPAAVRLGWQRYYFNGGAPHAGSDVIAGPGEHRTQLALAEFAEPAGPPGR</sequence>
<dbReference type="AlphaFoldDB" id="A0A366FCD6"/>
<dbReference type="RefSeq" id="WP_113890211.1">
    <property type="nucleotide sequence ID" value="NZ_QNRK01000016.1"/>
</dbReference>
<proteinExistence type="predicted"/>